<dbReference type="EMBL" id="VNHS01000010">
    <property type="protein sequence ID" value="TYP71096.1"/>
    <property type="molecule type" value="Genomic_DNA"/>
</dbReference>
<reference evidence="1 2" key="1">
    <citation type="submission" date="2019-07" db="EMBL/GenBank/DDBJ databases">
        <title>Genomic Encyclopedia of Type Strains, Phase III (KMG-III): the genomes of soil and plant-associated and newly described type strains.</title>
        <authorList>
            <person name="Whitman W."/>
        </authorList>
    </citation>
    <scope>NUCLEOTIDE SEQUENCE [LARGE SCALE GENOMIC DNA]</scope>
    <source>
        <strain evidence="1 2">BL24</strain>
    </source>
</reference>
<accession>A0A5S5BXR4</accession>
<name>A0A5S5BXR4_9BACL</name>
<organism evidence="1 2">
    <name type="scientific">Paenibacillus methanolicus</name>
    <dbReference type="NCBI Taxonomy" id="582686"/>
    <lineage>
        <taxon>Bacteria</taxon>
        <taxon>Bacillati</taxon>
        <taxon>Bacillota</taxon>
        <taxon>Bacilli</taxon>
        <taxon>Bacillales</taxon>
        <taxon>Paenibacillaceae</taxon>
        <taxon>Paenibacillus</taxon>
    </lineage>
</organism>
<evidence type="ECO:0008006" key="3">
    <source>
        <dbReference type="Google" id="ProtNLM"/>
    </source>
</evidence>
<sequence length="90" mass="10466">MARLFDMNADCWKEAINLAVIHPELVWYNVFGKPYIDLFGRDKLLATPCYRIHELQLGKIEVGYRSDVVLLDSQYQVQWALIDGKLKDHG</sequence>
<gene>
    <name evidence="1" type="ORF">BCM02_11045</name>
</gene>
<proteinExistence type="predicted"/>
<comment type="caution">
    <text evidence="1">The sequence shown here is derived from an EMBL/GenBank/DDBJ whole genome shotgun (WGS) entry which is preliminary data.</text>
</comment>
<protein>
    <recommendedName>
        <fullName evidence="3">Amidohydrolase family protein</fullName>
    </recommendedName>
</protein>
<evidence type="ECO:0000313" key="1">
    <source>
        <dbReference type="EMBL" id="TYP71096.1"/>
    </source>
</evidence>
<dbReference type="Proteomes" id="UP000323257">
    <property type="component" value="Unassembled WGS sequence"/>
</dbReference>
<evidence type="ECO:0000313" key="2">
    <source>
        <dbReference type="Proteomes" id="UP000323257"/>
    </source>
</evidence>
<dbReference type="InterPro" id="IPR011059">
    <property type="entry name" value="Metal-dep_hydrolase_composite"/>
</dbReference>
<dbReference type="GO" id="GO:0016810">
    <property type="term" value="F:hydrolase activity, acting on carbon-nitrogen (but not peptide) bonds"/>
    <property type="evidence" value="ECO:0007669"/>
    <property type="project" value="InterPro"/>
</dbReference>
<dbReference type="SUPFAM" id="SSF51338">
    <property type="entry name" value="Composite domain of metallo-dependent hydrolases"/>
    <property type="match status" value="1"/>
</dbReference>
<dbReference type="AlphaFoldDB" id="A0A5S5BXR4"/>
<keyword evidence="2" id="KW-1185">Reference proteome</keyword>